<accession>A0A1U7HM37</accession>
<evidence type="ECO:0000256" key="1">
    <source>
        <dbReference type="SAM" id="MobiDB-lite"/>
    </source>
</evidence>
<feature type="region of interest" description="Disordered" evidence="1">
    <location>
        <begin position="64"/>
        <end position="174"/>
    </location>
</feature>
<keyword evidence="4" id="KW-1185">Reference proteome</keyword>
<feature type="compositionally biased region" description="Pro residues" evidence="1">
    <location>
        <begin position="140"/>
        <end position="157"/>
    </location>
</feature>
<dbReference type="STRING" id="247279.NIES1031_15130"/>
<keyword evidence="2" id="KW-0732">Signal</keyword>
<reference evidence="3 4" key="1">
    <citation type="submission" date="2016-11" db="EMBL/GenBank/DDBJ databases">
        <title>Draft Genome Sequences of Nine Cyanobacterial Strains from Diverse Habitats.</title>
        <authorList>
            <person name="Zhu T."/>
            <person name="Hou S."/>
            <person name="Lu X."/>
            <person name="Hess W.R."/>
        </authorList>
    </citation>
    <scope>NUCLEOTIDE SEQUENCE [LARGE SCALE GENOMIC DNA]</scope>
    <source>
        <strain evidence="3 4">5.2 s.c.1</strain>
    </source>
</reference>
<dbReference type="EMBL" id="MRCC01000012">
    <property type="protein sequence ID" value="OKH24637.1"/>
    <property type="molecule type" value="Genomic_DNA"/>
</dbReference>
<feature type="compositionally biased region" description="Low complexity" evidence="1">
    <location>
        <begin position="158"/>
        <end position="174"/>
    </location>
</feature>
<evidence type="ECO:0000313" key="4">
    <source>
        <dbReference type="Proteomes" id="UP000185984"/>
    </source>
</evidence>
<dbReference type="RefSeq" id="WP_073550364.1">
    <property type="nucleotide sequence ID" value="NZ_CAWMVK010000004.1"/>
</dbReference>
<name>A0A1U7HM37_9CHRO</name>
<organism evidence="3 4">
    <name type="scientific">Chroogloeocystis siderophila 5.2 s.c.1</name>
    <dbReference type="NCBI Taxonomy" id="247279"/>
    <lineage>
        <taxon>Bacteria</taxon>
        <taxon>Bacillati</taxon>
        <taxon>Cyanobacteriota</taxon>
        <taxon>Cyanophyceae</taxon>
        <taxon>Oscillatoriophycideae</taxon>
        <taxon>Chroococcales</taxon>
        <taxon>Chroococcaceae</taxon>
        <taxon>Chroogloeocystis</taxon>
    </lineage>
</organism>
<evidence type="ECO:0000256" key="2">
    <source>
        <dbReference type="SAM" id="SignalP"/>
    </source>
</evidence>
<gene>
    <name evidence="3" type="ORF">NIES1031_15130</name>
</gene>
<proteinExistence type="predicted"/>
<comment type="caution">
    <text evidence="3">The sequence shown here is derived from an EMBL/GenBank/DDBJ whole genome shotgun (WGS) entry which is preliminary data.</text>
</comment>
<dbReference type="OrthoDB" id="509458at2"/>
<sequence length="316" mass="31676">MKTILFRRASLVASLTAAGIVTSAVSAQAQAVNYDVQTTANANRNVSTSASALVGGNAPGTDGNGSIMLSQANLDNLGPTQGDIDDQIESAPPNPLNQTTPDGTTTPSTSPNLVQPQPSPGTDPFAPGTQTQPGTTFPGPTQPIPGTTPDPTFPEPTTPQQVPDTTTPDTTVEPAIVPGTATRGGASYIGVGGNIGFGGETTLSEGAFAVYSKIGLTDTFSIRPAAYFGDNTVIAIPITADFPPAETGVAAAQLNVAPYIGAGIAVSTGQDSTVGALISGGVDVPLTQQFTATAGVNIGFIDDTEVGLLIGVGYNF</sequence>
<feature type="compositionally biased region" description="Low complexity" evidence="1">
    <location>
        <begin position="99"/>
        <end position="111"/>
    </location>
</feature>
<protein>
    <recommendedName>
        <fullName evidence="5">Outer membrane protein beta-barrel domain-containing protein</fullName>
    </recommendedName>
</protein>
<dbReference type="Proteomes" id="UP000185984">
    <property type="component" value="Unassembled WGS sequence"/>
</dbReference>
<evidence type="ECO:0000313" key="3">
    <source>
        <dbReference type="EMBL" id="OKH24637.1"/>
    </source>
</evidence>
<feature type="signal peptide" evidence="2">
    <location>
        <begin position="1"/>
        <end position="29"/>
    </location>
</feature>
<dbReference type="AlphaFoldDB" id="A0A1U7HM37"/>
<feature type="compositionally biased region" description="Low complexity" evidence="1">
    <location>
        <begin position="127"/>
        <end position="139"/>
    </location>
</feature>
<evidence type="ECO:0008006" key="5">
    <source>
        <dbReference type="Google" id="ProtNLM"/>
    </source>
</evidence>
<feature type="chain" id="PRO_5012459711" description="Outer membrane protein beta-barrel domain-containing protein" evidence="2">
    <location>
        <begin position="30"/>
        <end position="316"/>
    </location>
</feature>